<dbReference type="Proteomes" id="UP001291623">
    <property type="component" value="Unassembled WGS sequence"/>
</dbReference>
<feature type="compositionally biased region" description="Polar residues" evidence="1">
    <location>
        <begin position="547"/>
        <end position="561"/>
    </location>
</feature>
<keyword evidence="3" id="KW-1185">Reference proteome</keyword>
<protein>
    <submittedName>
        <fullName evidence="2">Uncharacterized protein</fullName>
    </submittedName>
</protein>
<evidence type="ECO:0000313" key="3">
    <source>
        <dbReference type="Proteomes" id="UP001291623"/>
    </source>
</evidence>
<gene>
    <name evidence="2" type="ORF">RND71_041443</name>
</gene>
<feature type="region of interest" description="Disordered" evidence="1">
    <location>
        <begin position="528"/>
        <end position="561"/>
    </location>
</feature>
<comment type="caution">
    <text evidence="2">The sequence shown here is derived from an EMBL/GenBank/DDBJ whole genome shotgun (WGS) entry which is preliminary data.</text>
</comment>
<evidence type="ECO:0000313" key="2">
    <source>
        <dbReference type="EMBL" id="KAK4339981.1"/>
    </source>
</evidence>
<dbReference type="PANTHER" id="PTHR38530">
    <property type="entry name" value="OS06G0468300 PROTEIN"/>
    <property type="match status" value="1"/>
</dbReference>
<feature type="region of interest" description="Disordered" evidence="1">
    <location>
        <begin position="22"/>
        <end position="69"/>
    </location>
</feature>
<evidence type="ECO:0000256" key="1">
    <source>
        <dbReference type="SAM" id="MobiDB-lite"/>
    </source>
</evidence>
<sequence>MAQNPNHLHQNMTPSLLQENRQYFRHPPPRPPPPTTTTTTPSRNPKNCVPINSTNSNSNSSSSSQFDQLTKRVTRDLPNLSDCHSCLARINHTDPNDRLQTLNSVWRIVLLCKKCIRRVNSCQTCPYCFKNLDDLDCFKCCSCKRGVHKDCVSRYGNSAPWSFCSTEEGVKLGSFVCIDCWVPRFFRKSIGVCKKTLNCTSDVKSFEGKRKVVLALKAKDSTLRKAVVAKNALELVAKKDKNKGLLKSGSVRSDDTNLTEAVNDAEFAFQLHRAMNSSQRISKTLCPMNSSYVADPEILELSNVSCKLLDLGQTVSNYPGETPLKVYSRNRCKGKVIRINSETLSSVIVYSRTRLKEKVGQTGSETPPCVAVYSRTRLKEKVDKASSDGSPCVMVYSRTRLKEKVCQTSREAPPCVTMNEHGSSVDSACSKAELLTYKRSRLKRKMCKETVGLSDLITEELDLRVSQREGSQHNLHLQNVSTLGSLSSGGDNTVQGEFYANNTVQTESCNMQQDRFLLKYSRRKKCSEPGSDVHEHTFPQPTPDPSIPTNWSVESRTSSNV</sequence>
<name>A0AAE1QV43_9SOLA</name>
<proteinExistence type="predicted"/>
<dbReference type="EMBL" id="JAVYJV010000023">
    <property type="protein sequence ID" value="KAK4339981.1"/>
    <property type="molecule type" value="Genomic_DNA"/>
</dbReference>
<accession>A0AAE1QV43</accession>
<organism evidence="2 3">
    <name type="scientific">Anisodus tanguticus</name>
    <dbReference type="NCBI Taxonomy" id="243964"/>
    <lineage>
        <taxon>Eukaryota</taxon>
        <taxon>Viridiplantae</taxon>
        <taxon>Streptophyta</taxon>
        <taxon>Embryophyta</taxon>
        <taxon>Tracheophyta</taxon>
        <taxon>Spermatophyta</taxon>
        <taxon>Magnoliopsida</taxon>
        <taxon>eudicotyledons</taxon>
        <taxon>Gunneridae</taxon>
        <taxon>Pentapetalae</taxon>
        <taxon>asterids</taxon>
        <taxon>lamiids</taxon>
        <taxon>Solanales</taxon>
        <taxon>Solanaceae</taxon>
        <taxon>Solanoideae</taxon>
        <taxon>Hyoscyameae</taxon>
        <taxon>Anisodus</taxon>
    </lineage>
</organism>
<dbReference type="AlphaFoldDB" id="A0AAE1QV43"/>
<reference evidence="2" key="1">
    <citation type="submission" date="2023-12" db="EMBL/GenBank/DDBJ databases">
        <title>Genome assembly of Anisodus tanguticus.</title>
        <authorList>
            <person name="Wang Y.-J."/>
        </authorList>
    </citation>
    <scope>NUCLEOTIDE SEQUENCE</scope>
    <source>
        <strain evidence="2">KB-2021</strain>
        <tissue evidence="2">Leaf</tissue>
    </source>
</reference>
<feature type="compositionally biased region" description="Low complexity" evidence="1">
    <location>
        <begin position="52"/>
        <end position="64"/>
    </location>
</feature>
<dbReference type="CDD" id="cd15489">
    <property type="entry name" value="PHD_SF"/>
    <property type="match status" value="1"/>
</dbReference>